<accession>A0A8H7T226</accession>
<evidence type="ECO:0000313" key="2">
    <source>
        <dbReference type="EMBL" id="KAG4413764.1"/>
    </source>
</evidence>
<evidence type="ECO:0000256" key="1">
    <source>
        <dbReference type="SAM" id="MobiDB-lite"/>
    </source>
</evidence>
<protein>
    <submittedName>
        <fullName evidence="2">Uncharacterized protein</fullName>
    </submittedName>
</protein>
<dbReference type="Proteomes" id="UP000664132">
    <property type="component" value="Unassembled WGS sequence"/>
</dbReference>
<name>A0A8H7T226_9HELO</name>
<feature type="region of interest" description="Disordered" evidence="1">
    <location>
        <begin position="93"/>
        <end position="125"/>
    </location>
</feature>
<feature type="compositionally biased region" description="Gly residues" evidence="1">
    <location>
        <begin position="112"/>
        <end position="122"/>
    </location>
</feature>
<dbReference type="AlphaFoldDB" id="A0A8H7T226"/>
<proteinExistence type="predicted"/>
<comment type="caution">
    <text evidence="2">The sequence shown here is derived from an EMBL/GenBank/DDBJ whole genome shotgun (WGS) entry which is preliminary data.</text>
</comment>
<organism evidence="2 3">
    <name type="scientific">Cadophora malorum</name>
    <dbReference type="NCBI Taxonomy" id="108018"/>
    <lineage>
        <taxon>Eukaryota</taxon>
        <taxon>Fungi</taxon>
        <taxon>Dikarya</taxon>
        <taxon>Ascomycota</taxon>
        <taxon>Pezizomycotina</taxon>
        <taxon>Leotiomycetes</taxon>
        <taxon>Helotiales</taxon>
        <taxon>Ploettnerulaceae</taxon>
        <taxon>Cadophora</taxon>
    </lineage>
</organism>
<keyword evidence="3" id="KW-1185">Reference proteome</keyword>
<gene>
    <name evidence="2" type="ORF">IFR04_013114</name>
</gene>
<reference evidence="2" key="1">
    <citation type="submission" date="2021-02" db="EMBL/GenBank/DDBJ databases">
        <title>Genome sequence Cadophora malorum strain M34.</title>
        <authorList>
            <person name="Stefanovic E."/>
            <person name="Vu D."/>
            <person name="Scully C."/>
            <person name="Dijksterhuis J."/>
            <person name="Roader J."/>
            <person name="Houbraken J."/>
        </authorList>
    </citation>
    <scope>NUCLEOTIDE SEQUENCE</scope>
    <source>
        <strain evidence="2">M34</strain>
    </source>
</reference>
<dbReference type="EMBL" id="JAFJYH010000297">
    <property type="protein sequence ID" value="KAG4413764.1"/>
    <property type="molecule type" value="Genomic_DNA"/>
</dbReference>
<sequence>MGLSLDWWNLVDEDGERGGEHEKIGGEEEWPGDRAQFGQYAGLARRLGCTLFFVTVNCDESVNKERLTSLERVRGIESLAKYRKGERQAVGFDSGSVSEGQIEGGEGTERNAGGGGGGGRLGMGKVENKVEGKGKLIDPNVPPSIRAKFELLDPEVVGKKMGSKRSG</sequence>
<dbReference type="OrthoDB" id="10667566at2759"/>
<evidence type="ECO:0000313" key="3">
    <source>
        <dbReference type="Proteomes" id="UP000664132"/>
    </source>
</evidence>